<feature type="domain" description="RING-type" evidence="9">
    <location>
        <begin position="197"/>
        <end position="409"/>
    </location>
</feature>
<protein>
    <submittedName>
        <fullName evidence="10">E3 ubiquitin-protein ligase RNF216</fullName>
    </submittedName>
</protein>
<name>A0ABQ9XCX4_9EUKA</name>
<feature type="region of interest" description="Disordered" evidence="8">
    <location>
        <begin position="472"/>
        <end position="501"/>
    </location>
</feature>
<evidence type="ECO:0000256" key="1">
    <source>
        <dbReference type="ARBA" id="ARBA00004906"/>
    </source>
</evidence>
<evidence type="ECO:0000256" key="4">
    <source>
        <dbReference type="ARBA" id="ARBA00022737"/>
    </source>
</evidence>
<evidence type="ECO:0000256" key="3">
    <source>
        <dbReference type="ARBA" id="ARBA00022723"/>
    </source>
</evidence>
<evidence type="ECO:0000313" key="10">
    <source>
        <dbReference type="EMBL" id="KAK2949534.1"/>
    </source>
</evidence>
<dbReference type="PANTHER" id="PTHR22770:SF47">
    <property type="entry name" value="E3 UBIQUITIN-PROTEIN LIGASE RNF216"/>
    <property type="match status" value="1"/>
</dbReference>
<evidence type="ECO:0000259" key="9">
    <source>
        <dbReference type="PROSITE" id="PS51873"/>
    </source>
</evidence>
<keyword evidence="11" id="KW-1185">Reference proteome</keyword>
<gene>
    <name evidence="10" type="ORF">BLNAU_15516</name>
</gene>
<dbReference type="Pfam" id="PF26200">
    <property type="entry name" value="Rcat_RNF216"/>
    <property type="match status" value="1"/>
</dbReference>
<keyword evidence="3" id="KW-0479">Metal-binding</keyword>
<dbReference type="EMBL" id="JARBJD010000154">
    <property type="protein sequence ID" value="KAK2949534.1"/>
    <property type="molecule type" value="Genomic_DNA"/>
</dbReference>
<dbReference type="Proteomes" id="UP001281761">
    <property type="component" value="Unassembled WGS sequence"/>
</dbReference>
<dbReference type="InterPro" id="IPR047545">
    <property type="entry name" value="BRcat_RBR_RNF216"/>
</dbReference>
<dbReference type="SUPFAM" id="SSF57850">
    <property type="entry name" value="RING/U-box"/>
    <property type="match status" value="2"/>
</dbReference>
<keyword evidence="2" id="KW-0808">Transferase</keyword>
<evidence type="ECO:0000256" key="7">
    <source>
        <dbReference type="ARBA" id="ARBA00022833"/>
    </source>
</evidence>
<dbReference type="InterPro" id="IPR044066">
    <property type="entry name" value="TRIAD_supradom"/>
</dbReference>
<dbReference type="Gene3D" id="1.20.120.1750">
    <property type="match status" value="1"/>
</dbReference>
<keyword evidence="4" id="KW-0677">Repeat</keyword>
<reference evidence="10 11" key="1">
    <citation type="journal article" date="2022" name="bioRxiv">
        <title>Genomics of Preaxostyla Flagellates Illuminates Evolutionary Transitions and the Path Towards Mitochondrial Loss.</title>
        <authorList>
            <person name="Novak L.V.F."/>
            <person name="Treitli S.C."/>
            <person name="Pyrih J."/>
            <person name="Halakuc P."/>
            <person name="Pipaliya S.V."/>
            <person name="Vacek V."/>
            <person name="Brzon O."/>
            <person name="Soukal P."/>
            <person name="Eme L."/>
            <person name="Dacks J.B."/>
            <person name="Karnkowska A."/>
            <person name="Elias M."/>
            <person name="Hampl V."/>
        </authorList>
    </citation>
    <scope>NUCLEOTIDE SEQUENCE [LARGE SCALE GENOMIC DNA]</scope>
    <source>
        <strain evidence="10">NAU3</strain>
        <tissue evidence="10">Gut</tissue>
    </source>
</reference>
<keyword evidence="5" id="KW-0863">Zinc-finger</keyword>
<proteinExistence type="predicted"/>
<evidence type="ECO:0000256" key="5">
    <source>
        <dbReference type="ARBA" id="ARBA00022771"/>
    </source>
</evidence>
<evidence type="ECO:0000256" key="6">
    <source>
        <dbReference type="ARBA" id="ARBA00022786"/>
    </source>
</evidence>
<dbReference type="PROSITE" id="PS51873">
    <property type="entry name" value="TRIAD"/>
    <property type="match status" value="1"/>
</dbReference>
<dbReference type="CDD" id="cd20339">
    <property type="entry name" value="BRcat_RBR_RNF216"/>
    <property type="match status" value="1"/>
</dbReference>
<comment type="pathway">
    <text evidence="1">Protein modification; protein ubiquitination.</text>
</comment>
<dbReference type="CDD" id="cd20353">
    <property type="entry name" value="Rcat_RBR_RNF216"/>
    <property type="match status" value="1"/>
</dbReference>
<organism evidence="10 11">
    <name type="scientific">Blattamonas nauphoetae</name>
    <dbReference type="NCBI Taxonomy" id="2049346"/>
    <lineage>
        <taxon>Eukaryota</taxon>
        <taxon>Metamonada</taxon>
        <taxon>Preaxostyla</taxon>
        <taxon>Oxymonadida</taxon>
        <taxon>Blattamonas</taxon>
    </lineage>
</organism>
<dbReference type="PANTHER" id="PTHR22770">
    <property type="entry name" value="UBIQUITIN CONJUGATING ENZYME 7 INTERACTING PROTEIN-RELATED"/>
    <property type="match status" value="1"/>
</dbReference>
<sequence length="501" mass="57532">MSQSNILSEEIGNPQKIDIDMVSSIFPEIDTLYLLNLIQTLPKDQNPNDALFQILLQQDGSYPKVKRPGSDRAPEPVPQIFADVTGRYSRAYCKETMEYVSSQYRHIPVDWLIVQVQAHNFNLPAILKDLDDNLVFHPNEILYCGERIRSLPFERTVIDPLPTDPDFIVDLNSCKDEHTTKLTRLIKHSEYEAAGGAFFDCPICYESYPMEQVLQCSEGCLICRACLRDHLITGLNSQKLNFSCVTDTECPGVYVESIVNQVLDPDEQRRMTNLDFDRTVKESIENKVECPFCDYFEIIEADIAAHPEFHCKNPRCSKVSCRKCGKEAHYPALCAEDESAHDNFRKVVESAMTNARIRSCHRCRKPLIKIDGCNRITCTCGAFMCYACGQALDDKNPYQHFKQNDANLDAQMKRNLINGTQGFCLLYEDSTEQDNRRVEIAKKQAIKKWKQENPAFAHLEFDVKVKEFNPRAGQDTVIEHQQYVRPPNPRRQRAGRGRQRR</sequence>
<comment type="caution">
    <text evidence="10">The sequence shown here is derived from an EMBL/GenBank/DDBJ whole genome shotgun (WGS) entry which is preliminary data.</text>
</comment>
<accession>A0ABQ9XCX4</accession>
<dbReference type="InterPro" id="IPR051628">
    <property type="entry name" value="LUBAC_E3_Ligases"/>
</dbReference>
<evidence type="ECO:0000256" key="8">
    <source>
        <dbReference type="SAM" id="MobiDB-lite"/>
    </source>
</evidence>
<dbReference type="InterPro" id="IPR047546">
    <property type="entry name" value="Rcat_RBR_RNF216"/>
</dbReference>
<feature type="compositionally biased region" description="Basic residues" evidence="8">
    <location>
        <begin position="488"/>
        <end position="501"/>
    </location>
</feature>
<keyword evidence="6" id="KW-0833">Ubl conjugation pathway</keyword>
<evidence type="ECO:0000313" key="11">
    <source>
        <dbReference type="Proteomes" id="UP001281761"/>
    </source>
</evidence>
<keyword evidence="7" id="KW-0862">Zinc</keyword>
<evidence type="ECO:0000256" key="2">
    <source>
        <dbReference type="ARBA" id="ARBA00022679"/>
    </source>
</evidence>